<accession>A0A382HEJ4</accession>
<evidence type="ECO:0000256" key="1">
    <source>
        <dbReference type="SAM" id="Phobius"/>
    </source>
</evidence>
<organism evidence="2">
    <name type="scientific">marine metagenome</name>
    <dbReference type="NCBI Taxonomy" id="408172"/>
    <lineage>
        <taxon>unclassified sequences</taxon>
        <taxon>metagenomes</taxon>
        <taxon>ecological metagenomes</taxon>
    </lineage>
</organism>
<name>A0A382HEJ4_9ZZZZ</name>
<sequence length="62" mass="6969">MNVSSETSTAPIILATSFLSLFKIIVVGKPLKRNKFTNLFSESKNIDKFLISKLLKKISVLR</sequence>
<dbReference type="AlphaFoldDB" id="A0A382HEJ4"/>
<feature type="transmembrane region" description="Helical" evidence="1">
    <location>
        <begin position="12"/>
        <end position="31"/>
    </location>
</feature>
<keyword evidence="1" id="KW-1133">Transmembrane helix</keyword>
<reference evidence="2" key="1">
    <citation type="submission" date="2018-05" db="EMBL/GenBank/DDBJ databases">
        <authorList>
            <person name="Lanie J.A."/>
            <person name="Ng W.-L."/>
            <person name="Kazmierczak K.M."/>
            <person name="Andrzejewski T.M."/>
            <person name="Davidsen T.M."/>
            <person name="Wayne K.J."/>
            <person name="Tettelin H."/>
            <person name="Glass J.I."/>
            <person name="Rusch D."/>
            <person name="Podicherti R."/>
            <person name="Tsui H.-C.T."/>
            <person name="Winkler M.E."/>
        </authorList>
    </citation>
    <scope>NUCLEOTIDE SEQUENCE</scope>
</reference>
<keyword evidence="1" id="KW-0472">Membrane</keyword>
<gene>
    <name evidence="2" type="ORF">METZ01_LOCUS238574</name>
</gene>
<keyword evidence="1" id="KW-0812">Transmembrane</keyword>
<dbReference type="EMBL" id="UINC01060814">
    <property type="protein sequence ID" value="SVB85720.1"/>
    <property type="molecule type" value="Genomic_DNA"/>
</dbReference>
<evidence type="ECO:0000313" key="2">
    <source>
        <dbReference type="EMBL" id="SVB85720.1"/>
    </source>
</evidence>
<proteinExistence type="predicted"/>
<protein>
    <submittedName>
        <fullName evidence="2">Uncharacterized protein</fullName>
    </submittedName>
</protein>